<comment type="caution">
    <text evidence="1">The sequence shown here is derived from an EMBL/GenBank/DDBJ whole genome shotgun (WGS) entry which is preliminary data.</text>
</comment>
<dbReference type="OrthoDB" id="2306061at2759"/>
<dbReference type="Proteomes" id="UP000615446">
    <property type="component" value="Unassembled WGS sequence"/>
</dbReference>
<organism evidence="1 3">
    <name type="scientific">Rhizophagus clarus</name>
    <dbReference type="NCBI Taxonomy" id="94130"/>
    <lineage>
        <taxon>Eukaryota</taxon>
        <taxon>Fungi</taxon>
        <taxon>Fungi incertae sedis</taxon>
        <taxon>Mucoromycota</taxon>
        <taxon>Glomeromycotina</taxon>
        <taxon>Glomeromycetes</taxon>
        <taxon>Glomerales</taxon>
        <taxon>Glomeraceae</taxon>
        <taxon>Rhizophagus</taxon>
    </lineage>
</organism>
<name>A0A2Z6QKT5_9GLOM</name>
<sequence length="129" mass="15379">MKTLVILQNVQFFIIVIQGHTGSLQQPGYICEARDLKSAIFNNPSAMITTLYQQVFKSNTRFSGSLIMGHNKMEIREQLLKNINFHPFCCFLGKFWLFVYIRKFFQKIYIDNYHFIDKYRIYKSMVNIM</sequence>
<evidence type="ECO:0000313" key="1">
    <source>
        <dbReference type="EMBL" id="GBB90763.1"/>
    </source>
</evidence>
<evidence type="ECO:0000313" key="3">
    <source>
        <dbReference type="Proteomes" id="UP000247702"/>
    </source>
</evidence>
<protein>
    <submittedName>
        <fullName evidence="1">Uncharacterized protein</fullName>
    </submittedName>
</protein>
<proteinExistence type="predicted"/>
<dbReference type="AlphaFoldDB" id="A0A2Z6QKT5"/>
<dbReference type="EMBL" id="BLAL01000058">
    <property type="protein sequence ID" value="GES81957.1"/>
    <property type="molecule type" value="Genomic_DNA"/>
</dbReference>
<reference evidence="1 3" key="1">
    <citation type="submission" date="2017-11" db="EMBL/GenBank/DDBJ databases">
        <title>The genome of Rhizophagus clarus HR1 reveals common genetic basis of auxotrophy among arbuscular mycorrhizal fungi.</title>
        <authorList>
            <person name="Kobayashi Y."/>
        </authorList>
    </citation>
    <scope>NUCLEOTIDE SEQUENCE [LARGE SCALE GENOMIC DNA]</scope>
    <source>
        <strain evidence="1 3">HR1</strain>
    </source>
</reference>
<dbReference type="STRING" id="94130.A0A2Z6QKT5"/>
<dbReference type="Proteomes" id="UP000247702">
    <property type="component" value="Unassembled WGS sequence"/>
</dbReference>
<reference evidence="2" key="2">
    <citation type="submission" date="2019-10" db="EMBL/GenBank/DDBJ databases">
        <title>Conservation and host-specific expression of non-tandemly repeated heterogenous ribosome RNA gene in arbuscular mycorrhizal fungi.</title>
        <authorList>
            <person name="Maeda T."/>
            <person name="Kobayashi Y."/>
            <person name="Nakagawa T."/>
            <person name="Ezawa T."/>
            <person name="Yamaguchi K."/>
            <person name="Bino T."/>
            <person name="Nishimoto Y."/>
            <person name="Shigenobu S."/>
            <person name="Kawaguchi M."/>
        </authorList>
    </citation>
    <scope>NUCLEOTIDE SEQUENCE</scope>
    <source>
        <strain evidence="2">HR1</strain>
    </source>
</reference>
<keyword evidence="3" id="KW-1185">Reference proteome</keyword>
<dbReference type="EMBL" id="BEXD01000870">
    <property type="protein sequence ID" value="GBB90763.1"/>
    <property type="molecule type" value="Genomic_DNA"/>
</dbReference>
<accession>A0A2Z6QKT5</accession>
<gene>
    <name evidence="2" type="ORF">RCL2_000918900</name>
    <name evidence="1" type="ORF">RclHR1_17810007</name>
</gene>
<evidence type="ECO:0000313" key="2">
    <source>
        <dbReference type="EMBL" id="GES81957.1"/>
    </source>
</evidence>